<keyword evidence="1" id="KW-0343">GTPase activation</keyword>
<dbReference type="Gene3D" id="1.10.555.10">
    <property type="entry name" value="Rho GTPase activation protein"/>
    <property type="match status" value="1"/>
</dbReference>
<keyword evidence="2" id="KW-0175">Coiled coil</keyword>
<dbReference type="GO" id="GO:0007010">
    <property type="term" value="P:cytoskeleton organization"/>
    <property type="evidence" value="ECO:0007669"/>
    <property type="project" value="UniProtKB-ARBA"/>
</dbReference>
<dbReference type="GO" id="GO:0005933">
    <property type="term" value="C:cellular bud"/>
    <property type="evidence" value="ECO:0007669"/>
    <property type="project" value="UniProtKB-ARBA"/>
</dbReference>
<dbReference type="Pfam" id="PF00611">
    <property type="entry name" value="FCH"/>
    <property type="match status" value="1"/>
</dbReference>
<evidence type="ECO:0000259" key="5">
    <source>
        <dbReference type="PROSITE" id="PS51741"/>
    </source>
</evidence>
<dbReference type="InterPro" id="IPR027267">
    <property type="entry name" value="AH/BAR_dom_sf"/>
</dbReference>
<feature type="region of interest" description="Disordered" evidence="3">
    <location>
        <begin position="414"/>
        <end position="467"/>
    </location>
</feature>
<feature type="domain" description="Rho-GAP" evidence="4">
    <location>
        <begin position="479"/>
        <end position="674"/>
    </location>
</feature>
<protein>
    <recommendedName>
        <fullName evidence="8">Rho-GAP domain-containing protein</fullName>
    </recommendedName>
</protein>
<evidence type="ECO:0000313" key="7">
    <source>
        <dbReference type="Proteomes" id="UP000774326"/>
    </source>
</evidence>
<dbReference type="GO" id="GO:0007165">
    <property type="term" value="P:signal transduction"/>
    <property type="evidence" value="ECO:0007669"/>
    <property type="project" value="InterPro"/>
</dbReference>
<dbReference type="InterPro" id="IPR000198">
    <property type="entry name" value="RhoGAP_dom"/>
</dbReference>
<dbReference type="PROSITE" id="PS50238">
    <property type="entry name" value="RHOGAP"/>
    <property type="match status" value="1"/>
</dbReference>
<dbReference type="SUPFAM" id="SSF103657">
    <property type="entry name" value="BAR/IMD domain-like"/>
    <property type="match status" value="1"/>
</dbReference>
<dbReference type="Proteomes" id="UP000774326">
    <property type="component" value="Unassembled WGS sequence"/>
</dbReference>
<name>A0A9P8Q2T1_WICPI</name>
<feature type="region of interest" description="Disordered" evidence="3">
    <location>
        <begin position="1"/>
        <end position="44"/>
    </location>
</feature>
<organism evidence="6 7">
    <name type="scientific">Wickerhamomyces pijperi</name>
    <name type="common">Yeast</name>
    <name type="synonym">Pichia pijperi</name>
    <dbReference type="NCBI Taxonomy" id="599730"/>
    <lineage>
        <taxon>Eukaryota</taxon>
        <taxon>Fungi</taxon>
        <taxon>Dikarya</taxon>
        <taxon>Ascomycota</taxon>
        <taxon>Saccharomycotina</taxon>
        <taxon>Saccharomycetes</taxon>
        <taxon>Phaffomycetales</taxon>
        <taxon>Wickerhamomycetaceae</taxon>
        <taxon>Wickerhamomyces</taxon>
    </lineage>
</organism>
<reference evidence="6" key="1">
    <citation type="journal article" date="2021" name="Open Biol.">
        <title>Shared evolutionary footprints suggest mitochondrial oxidative damage underlies multiple complex I losses in fungi.</title>
        <authorList>
            <person name="Schikora-Tamarit M.A."/>
            <person name="Marcet-Houben M."/>
            <person name="Nosek J."/>
            <person name="Gabaldon T."/>
        </authorList>
    </citation>
    <scope>NUCLEOTIDE SEQUENCE</scope>
    <source>
        <strain evidence="6">CBS2887</strain>
    </source>
</reference>
<dbReference type="EMBL" id="JAEUBG010003985">
    <property type="protein sequence ID" value="KAH3682062.1"/>
    <property type="molecule type" value="Genomic_DNA"/>
</dbReference>
<evidence type="ECO:0000256" key="1">
    <source>
        <dbReference type="ARBA" id="ARBA00022468"/>
    </source>
</evidence>
<accession>A0A9P8Q2T1</accession>
<dbReference type="InterPro" id="IPR050729">
    <property type="entry name" value="Rho-GAP"/>
</dbReference>
<evidence type="ECO:0000259" key="4">
    <source>
        <dbReference type="PROSITE" id="PS50238"/>
    </source>
</evidence>
<dbReference type="InterPro" id="IPR001060">
    <property type="entry name" value="FCH_dom"/>
</dbReference>
<dbReference type="PROSITE" id="PS51741">
    <property type="entry name" value="F_BAR"/>
    <property type="match status" value="1"/>
</dbReference>
<dbReference type="AlphaFoldDB" id="A0A9P8Q2T1"/>
<dbReference type="GO" id="GO:0005096">
    <property type="term" value="F:GTPase activator activity"/>
    <property type="evidence" value="ECO:0007669"/>
    <property type="project" value="UniProtKB-KW"/>
</dbReference>
<evidence type="ECO:0000256" key="3">
    <source>
        <dbReference type="SAM" id="MobiDB-lite"/>
    </source>
</evidence>
<gene>
    <name evidence="6" type="ORF">WICPIJ_006963</name>
</gene>
<comment type="caution">
    <text evidence="6">The sequence shown here is derived from an EMBL/GenBank/DDBJ whole genome shotgun (WGS) entry which is preliminary data.</text>
</comment>
<dbReference type="Gene3D" id="1.20.1270.60">
    <property type="entry name" value="Arfaptin homology (AH) domain/BAR domain"/>
    <property type="match status" value="1"/>
</dbReference>
<dbReference type="InterPro" id="IPR031160">
    <property type="entry name" value="F_BAR_dom"/>
</dbReference>
<sequence length="677" mass="74918">MTDQQNSSRVISDSSMLSEKALEASIPSDSTSSSQQQPATATATAGLAANSTVVETGNAEISNEEKSKIIPVSSPALLEDGKFCKLLTSDSAVETLLNRLKRSILTCEEFAKYIRKKAVLEQDHEEHLKKISRTTQDLLKTNINLKSDSFTLNFDKLVKLDDRIASQNSAYSKQLFQMHEELNVLASTITRNRKSHKDNFKRKEKEVIDSINAAEKAKQKYGTLCLELERVKTTDPGKKTLTLRGSKTTSEQEEILHRKIEAAETDYRQKVTASTGLRNVFLDTFRPNLVRQLKDIIIEVDIAMSVQLQKYSSKTEDLVLQTALSINPMRGANQQSMKVIASSIDNEKDLYQYVIKHSHENRNKALFPVEFRQHPSIVTSSLRTVSNSNFKSAMKPITNPVSVNANKTSASASAAAATPFNQPSTQSAGPQYSVLDPGSSNYNSNTLSPSVSSTTSNNRPSSMISGSADVSGGLKTFGSSIQQLNDLEGDLVPSFVRQCIYVVDKYGVNLEGIYRTSGNIATVNNLKDAIDRDPRNVKMLLPNPNSITDSDIYAVSSLLKSFFSQLPEALLTNEATPVFLAHGRIPEEDVRVKKLHELIFTLPDTSYWTLRSLILHLNRISSNNSINLMTARNLSIVWAPTLFPKVTSGGFNAEDMTCQGRVIEDLILRANDFFDPE</sequence>
<feature type="domain" description="F-BAR" evidence="5">
    <location>
        <begin position="81"/>
        <end position="349"/>
    </location>
</feature>
<dbReference type="PANTHER" id="PTHR23176:SF128">
    <property type="entry name" value="RHO GTPASE-ACTIVATING PROTEIN RGD1"/>
    <property type="match status" value="1"/>
</dbReference>
<dbReference type="SMART" id="SM00055">
    <property type="entry name" value="FCH"/>
    <property type="match status" value="1"/>
</dbReference>
<feature type="compositionally biased region" description="Polar residues" evidence="3">
    <location>
        <begin position="419"/>
        <end position="430"/>
    </location>
</feature>
<dbReference type="InterPro" id="IPR008936">
    <property type="entry name" value="Rho_GTPase_activation_prot"/>
</dbReference>
<dbReference type="SUPFAM" id="SSF48350">
    <property type="entry name" value="GTPase activation domain, GAP"/>
    <property type="match status" value="1"/>
</dbReference>
<dbReference type="OrthoDB" id="437889at2759"/>
<evidence type="ECO:0000313" key="6">
    <source>
        <dbReference type="EMBL" id="KAH3682062.1"/>
    </source>
</evidence>
<dbReference type="Pfam" id="PF00620">
    <property type="entry name" value="RhoGAP"/>
    <property type="match status" value="1"/>
</dbReference>
<dbReference type="SMART" id="SM00324">
    <property type="entry name" value="RhoGAP"/>
    <property type="match status" value="1"/>
</dbReference>
<evidence type="ECO:0008006" key="8">
    <source>
        <dbReference type="Google" id="ProtNLM"/>
    </source>
</evidence>
<reference evidence="6" key="2">
    <citation type="submission" date="2021-01" db="EMBL/GenBank/DDBJ databases">
        <authorList>
            <person name="Schikora-Tamarit M.A."/>
        </authorList>
    </citation>
    <scope>NUCLEOTIDE SEQUENCE</scope>
    <source>
        <strain evidence="6">CBS2887</strain>
    </source>
</reference>
<keyword evidence="7" id="KW-1185">Reference proteome</keyword>
<feature type="compositionally biased region" description="Polar residues" evidence="3">
    <location>
        <begin position="1"/>
        <end position="17"/>
    </location>
</feature>
<feature type="compositionally biased region" description="Low complexity" evidence="3">
    <location>
        <begin position="24"/>
        <end position="44"/>
    </location>
</feature>
<evidence type="ECO:0000256" key="2">
    <source>
        <dbReference type="PROSITE-ProRule" id="PRU01077"/>
    </source>
</evidence>
<proteinExistence type="predicted"/>
<dbReference type="PANTHER" id="PTHR23176">
    <property type="entry name" value="RHO/RAC/CDC GTPASE-ACTIVATING PROTEIN"/>
    <property type="match status" value="1"/>
</dbReference>
<dbReference type="GO" id="GO:0005938">
    <property type="term" value="C:cell cortex"/>
    <property type="evidence" value="ECO:0007669"/>
    <property type="project" value="UniProtKB-ARBA"/>
</dbReference>
<feature type="compositionally biased region" description="Polar residues" evidence="3">
    <location>
        <begin position="438"/>
        <end position="465"/>
    </location>
</feature>